<comment type="catalytic activity">
    <reaction evidence="11 19">
        <text>[ThiS sulfur-carrier protein]-C-terminal Gly-Gly-AMP + S-sulfanyl-L-cysteinyl-[cysteine desulfurase] + AH2 = [ThiS sulfur-carrier protein]-C-terminal-Gly-aminoethanethioate + L-cysteinyl-[cysteine desulfurase] + A + AMP + 2 H(+)</text>
        <dbReference type="Rhea" id="RHEA:43340"/>
        <dbReference type="Rhea" id="RHEA-COMP:12157"/>
        <dbReference type="Rhea" id="RHEA-COMP:12158"/>
        <dbReference type="Rhea" id="RHEA-COMP:12910"/>
        <dbReference type="Rhea" id="RHEA-COMP:19908"/>
        <dbReference type="ChEBI" id="CHEBI:13193"/>
        <dbReference type="ChEBI" id="CHEBI:15378"/>
        <dbReference type="ChEBI" id="CHEBI:17499"/>
        <dbReference type="ChEBI" id="CHEBI:29950"/>
        <dbReference type="ChEBI" id="CHEBI:61963"/>
        <dbReference type="ChEBI" id="CHEBI:90618"/>
        <dbReference type="ChEBI" id="CHEBI:232372"/>
        <dbReference type="ChEBI" id="CHEBI:456215"/>
    </reaction>
</comment>
<keyword evidence="8 19" id="KW-0694">RNA-binding</keyword>
<evidence type="ECO:0000256" key="14">
    <source>
        <dbReference type="ARBA" id="ARBA00066827"/>
    </source>
</evidence>
<dbReference type="InterPro" id="IPR014729">
    <property type="entry name" value="Rossmann-like_a/b/a_fold"/>
</dbReference>
<dbReference type="Proteomes" id="UP000824145">
    <property type="component" value="Unassembled WGS sequence"/>
</dbReference>
<dbReference type="Pfam" id="PF02568">
    <property type="entry name" value="ThiI"/>
    <property type="match status" value="1"/>
</dbReference>
<feature type="domain" description="THUMP" evidence="20">
    <location>
        <begin position="59"/>
        <end position="162"/>
    </location>
</feature>
<name>A0A9D1MLM0_9FIRM</name>
<evidence type="ECO:0000256" key="15">
    <source>
        <dbReference type="ARBA" id="ARBA00071867"/>
    </source>
</evidence>
<evidence type="ECO:0000256" key="17">
    <source>
        <dbReference type="ARBA" id="ARBA00077849"/>
    </source>
</evidence>
<reference evidence="21" key="1">
    <citation type="submission" date="2020-10" db="EMBL/GenBank/DDBJ databases">
        <authorList>
            <person name="Gilroy R."/>
        </authorList>
    </citation>
    <scope>NUCLEOTIDE SEQUENCE</scope>
    <source>
        <strain evidence="21">9366</strain>
    </source>
</reference>
<protein>
    <recommendedName>
        <fullName evidence="15 19">Probable tRNA sulfurtransferase</fullName>
        <ecNumber evidence="14 19">2.8.1.4</ecNumber>
    </recommendedName>
    <alternativeName>
        <fullName evidence="16 19">Sulfur carrier protein ThiS sulfurtransferase</fullName>
    </alternativeName>
    <alternativeName>
        <fullName evidence="17 19">Thiamine biosynthesis protein ThiI</fullName>
    </alternativeName>
    <alternativeName>
        <fullName evidence="18 19">tRNA 4-thiouridine synthase</fullName>
    </alternativeName>
</protein>
<accession>A0A9D1MLM0</accession>
<evidence type="ECO:0000256" key="16">
    <source>
        <dbReference type="ARBA" id="ARBA00075337"/>
    </source>
</evidence>
<dbReference type="GO" id="GO:0005829">
    <property type="term" value="C:cytosol"/>
    <property type="evidence" value="ECO:0007669"/>
    <property type="project" value="TreeGrafter"/>
</dbReference>
<dbReference type="InterPro" id="IPR049961">
    <property type="entry name" value="ThiI_N"/>
</dbReference>
<dbReference type="Pfam" id="PF22025">
    <property type="entry name" value="ThiI_fer"/>
    <property type="match status" value="1"/>
</dbReference>
<dbReference type="InterPro" id="IPR049962">
    <property type="entry name" value="THUMP_ThiI"/>
</dbReference>
<comment type="caution">
    <text evidence="21">The sequence shown here is derived from an EMBL/GenBank/DDBJ whole genome shotgun (WGS) entry which is preliminary data.</text>
</comment>
<dbReference type="AlphaFoldDB" id="A0A9D1MLM0"/>
<dbReference type="EMBL" id="DVNJ01000001">
    <property type="protein sequence ID" value="HIU62264.1"/>
    <property type="molecule type" value="Genomic_DNA"/>
</dbReference>
<evidence type="ECO:0000256" key="2">
    <source>
        <dbReference type="ARBA" id="ARBA00004948"/>
    </source>
</evidence>
<evidence type="ECO:0000313" key="21">
    <source>
        <dbReference type="EMBL" id="HIU62264.1"/>
    </source>
</evidence>
<keyword evidence="7 19" id="KW-0067">ATP-binding</keyword>
<evidence type="ECO:0000256" key="12">
    <source>
        <dbReference type="ARBA" id="ARBA00058382"/>
    </source>
</evidence>
<keyword evidence="4 19" id="KW-0820">tRNA-binding</keyword>
<feature type="binding site" evidence="19">
    <location>
        <begin position="180"/>
        <end position="181"/>
    </location>
    <ligand>
        <name>ATP</name>
        <dbReference type="ChEBI" id="CHEBI:30616"/>
    </ligand>
</feature>
<comment type="subcellular location">
    <subcellularLocation>
        <location evidence="1 19">Cytoplasm</location>
    </subcellularLocation>
</comment>
<dbReference type="GO" id="GO:0000049">
    <property type="term" value="F:tRNA binding"/>
    <property type="evidence" value="ECO:0007669"/>
    <property type="project" value="UniProtKB-UniRule"/>
</dbReference>
<feature type="binding site" evidence="19">
    <location>
        <position position="262"/>
    </location>
    <ligand>
        <name>ATP</name>
        <dbReference type="ChEBI" id="CHEBI:30616"/>
    </ligand>
</feature>
<feature type="binding site" evidence="19">
    <location>
        <position position="284"/>
    </location>
    <ligand>
        <name>ATP</name>
        <dbReference type="ChEBI" id="CHEBI:30616"/>
    </ligand>
</feature>
<evidence type="ECO:0000256" key="3">
    <source>
        <dbReference type="ARBA" id="ARBA00022490"/>
    </source>
</evidence>
<comment type="pathway">
    <text evidence="2 19">Cofactor biosynthesis; thiamine diphosphate biosynthesis.</text>
</comment>
<dbReference type="EC" id="2.8.1.4" evidence="14 19"/>
<evidence type="ECO:0000256" key="7">
    <source>
        <dbReference type="ARBA" id="ARBA00022840"/>
    </source>
</evidence>
<gene>
    <name evidence="19 21" type="primary">thiI</name>
    <name evidence="21" type="ORF">IAB07_00660</name>
</gene>
<dbReference type="GO" id="GO:0004810">
    <property type="term" value="F:CCA tRNA nucleotidyltransferase activity"/>
    <property type="evidence" value="ECO:0007669"/>
    <property type="project" value="InterPro"/>
</dbReference>
<evidence type="ECO:0000256" key="11">
    <source>
        <dbReference type="ARBA" id="ARBA00052330"/>
    </source>
</evidence>
<evidence type="ECO:0000256" key="4">
    <source>
        <dbReference type="ARBA" id="ARBA00022555"/>
    </source>
</evidence>
<dbReference type="CDD" id="cd11716">
    <property type="entry name" value="THUMP_ThiI"/>
    <property type="match status" value="1"/>
</dbReference>
<evidence type="ECO:0000256" key="6">
    <source>
        <dbReference type="ARBA" id="ARBA00022741"/>
    </source>
</evidence>
<dbReference type="Pfam" id="PF02926">
    <property type="entry name" value="THUMP"/>
    <property type="match status" value="1"/>
</dbReference>
<keyword evidence="5 19" id="KW-0808">Transferase</keyword>
<dbReference type="PROSITE" id="PS51165">
    <property type="entry name" value="THUMP"/>
    <property type="match status" value="1"/>
</dbReference>
<dbReference type="InterPro" id="IPR020536">
    <property type="entry name" value="ThiI_AANH"/>
</dbReference>
<evidence type="ECO:0000256" key="10">
    <source>
        <dbReference type="ARBA" id="ARBA00050570"/>
    </source>
</evidence>
<sequence length="389" mass="43417">MDKVIMLRYGELFLKGRNRSYFEGVLARNIKAALAPFECEFSRTQNRYYVEKYDACDEYAIVERLKCVFGLHSLSVAVKLPTELESVYAAAIELAPSCESTFRVNVKRADKSLPLNSMQIAIEAGARILKEKPYLSVDLHDPEAVVNIDIRENGFTYIFMGSVPCAGGMPVGTAGKGMLLLSGGFDSPVAGWRMAKRGMKVYAVHYHSYPHTSLQAKEKVVELAKKLTRWCGDVTLYVVPFTHIQEEIHRRCNGDFMITIMRRVMVRIAEKIALSEGCGCLITGESLGQVASQTMESITSTEDAAERLPIFRPLIAMDKTEIMEQAEHIDTYDISKQPFEDCCTVFLPRNPVIHPDLDEARAEESKLEGEQALIDEAVAGAEVLKLTAK</sequence>
<keyword evidence="6 19" id="KW-0547">Nucleotide-binding</keyword>
<evidence type="ECO:0000256" key="13">
    <source>
        <dbReference type="ARBA" id="ARBA00061472"/>
    </source>
</evidence>
<dbReference type="InterPro" id="IPR004114">
    <property type="entry name" value="THUMP_dom"/>
</dbReference>
<evidence type="ECO:0000256" key="5">
    <source>
        <dbReference type="ARBA" id="ARBA00022679"/>
    </source>
</evidence>
<feature type="binding site" evidence="19">
    <location>
        <position position="293"/>
    </location>
    <ligand>
        <name>ATP</name>
        <dbReference type="ChEBI" id="CHEBI:30616"/>
    </ligand>
</feature>
<evidence type="ECO:0000313" key="22">
    <source>
        <dbReference type="Proteomes" id="UP000824145"/>
    </source>
</evidence>
<organism evidence="21 22">
    <name type="scientific">Candidatus Caccalectryoclostridium excrementigallinarum</name>
    <dbReference type="NCBI Taxonomy" id="2840710"/>
    <lineage>
        <taxon>Bacteria</taxon>
        <taxon>Bacillati</taxon>
        <taxon>Bacillota</taxon>
        <taxon>Clostridia</taxon>
        <taxon>Christensenellales</taxon>
        <taxon>Christensenellaceae</taxon>
        <taxon>Christensenellaceae incertae sedis</taxon>
        <taxon>Candidatus Caccalectryoclostridium</taxon>
    </lineage>
</organism>
<evidence type="ECO:0000256" key="19">
    <source>
        <dbReference type="HAMAP-Rule" id="MF_00021"/>
    </source>
</evidence>
<dbReference type="GO" id="GO:0052837">
    <property type="term" value="P:thiazole biosynthetic process"/>
    <property type="evidence" value="ECO:0007669"/>
    <property type="project" value="TreeGrafter"/>
</dbReference>
<dbReference type="Gene3D" id="3.40.50.620">
    <property type="entry name" value="HUPs"/>
    <property type="match status" value="1"/>
</dbReference>
<dbReference type="InterPro" id="IPR003720">
    <property type="entry name" value="tRNA_STrfase"/>
</dbReference>
<dbReference type="PANTHER" id="PTHR43209:SF1">
    <property type="entry name" value="TRNA SULFURTRANSFERASE"/>
    <property type="match status" value="1"/>
</dbReference>
<dbReference type="GO" id="GO:0140741">
    <property type="term" value="F:tRNA-uracil-4 sulfurtransferase activity"/>
    <property type="evidence" value="ECO:0007669"/>
    <property type="project" value="UniProtKB-EC"/>
</dbReference>
<evidence type="ECO:0000259" key="20">
    <source>
        <dbReference type="PROSITE" id="PS51165"/>
    </source>
</evidence>
<dbReference type="Gene3D" id="3.30.2130.30">
    <property type="match status" value="1"/>
</dbReference>
<dbReference type="NCBIfam" id="TIGR00342">
    <property type="entry name" value="tRNA uracil 4-sulfurtransferase ThiI"/>
    <property type="match status" value="1"/>
</dbReference>
<evidence type="ECO:0000256" key="8">
    <source>
        <dbReference type="ARBA" id="ARBA00022884"/>
    </source>
</evidence>
<dbReference type="GO" id="GO:0009229">
    <property type="term" value="P:thiamine diphosphate biosynthetic process"/>
    <property type="evidence" value="ECO:0007669"/>
    <property type="project" value="UniProtKB-UniRule"/>
</dbReference>
<dbReference type="InterPro" id="IPR054173">
    <property type="entry name" value="ThiI_fer"/>
</dbReference>
<comment type="catalytic activity">
    <reaction evidence="10 19">
        <text>[ThiI sulfur-carrier protein]-S-sulfanyl-L-cysteine + a uridine in tRNA + 2 reduced [2Fe-2S]-[ferredoxin] + ATP + H(+) = [ThiI sulfur-carrier protein]-L-cysteine + a 4-thiouridine in tRNA + 2 oxidized [2Fe-2S]-[ferredoxin] + AMP + diphosphate</text>
        <dbReference type="Rhea" id="RHEA:24176"/>
        <dbReference type="Rhea" id="RHEA-COMP:10000"/>
        <dbReference type="Rhea" id="RHEA-COMP:10001"/>
        <dbReference type="Rhea" id="RHEA-COMP:13337"/>
        <dbReference type="Rhea" id="RHEA-COMP:13338"/>
        <dbReference type="Rhea" id="RHEA-COMP:13339"/>
        <dbReference type="Rhea" id="RHEA-COMP:13340"/>
        <dbReference type="ChEBI" id="CHEBI:15378"/>
        <dbReference type="ChEBI" id="CHEBI:29950"/>
        <dbReference type="ChEBI" id="CHEBI:30616"/>
        <dbReference type="ChEBI" id="CHEBI:33019"/>
        <dbReference type="ChEBI" id="CHEBI:33737"/>
        <dbReference type="ChEBI" id="CHEBI:33738"/>
        <dbReference type="ChEBI" id="CHEBI:61963"/>
        <dbReference type="ChEBI" id="CHEBI:65315"/>
        <dbReference type="ChEBI" id="CHEBI:136798"/>
        <dbReference type="ChEBI" id="CHEBI:456215"/>
        <dbReference type="EC" id="2.8.1.4"/>
    </reaction>
</comment>
<dbReference type="SMART" id="SM00981">
    <property type="entry name" value="THUMP"/>
    <property type="match status" value="1"/>
</dbReference>
<dbReference type="SUPFAM" id="SSF52402">
    <property type="entry name" value="Adenine nucleotide alpha hydrolases-like"/>
    <property type="match status" value="1"/>
</dbReference>
<feature type="binding site" evidence="19">
    <location>
        <begin position="205"/>
        <end position="206"/>
    </location>
    <ligand>
        <name>ATP</name>
        <dbReference type="ChEBI" id="CHEBI:30616"/>
    </ligand>
</feature>
<dbReference type="FunFam" id="3.40.50.620:FF:000053">
    <property type="entry name" value="Probable tRNA sulfurtransferase"/>
    <property type="match status" value="1"/>
</dbReference>
<dbReference type="GO" id="GO:0002937">
    <property type="term" value="P:tRNA 4-thiouridine biosynthesis"/>
    <property type="evidence" value="ECO:0007669"/>
    <property type="project" value="TreeGrafter"/>
</dbReference>
<dbReference type="GO" id="GO:0005524">
    <property type="term" value="F:ATP binding"/>
    <property type="evidence" value="ECO:0007669"/>
    <property type="project" value="UniProtKB-UniRule"/>
</dbReference>
<evidence type="ECO:0000256" key="1">
    <source>
        <dbReference type="ARBA" id="ARBA00004496"/>
    </source>
</evidence>
<keyword evidence="9 19" id="KW-0784">Thiamine biosynthesis</keyword>
<dbReference type="CDD" id="cd01712">
    <property type="entry name" value="PPase_ThiI"/>
    <property type="match status" value="1"/>
</dbReference>
<comment type="similarity">
    <text evidence="13 19">Belongs to the ThiI family.</text>
</comment>
<reference evidence="21" key="2">
    <citation type="journal article" date="2021" name="PeerJ">
        <title>Extensive microbial diversity within the chicken gut microbiome revealed by metagenomics and culture.</title>
        <authorList>
            <person name="Gilroy R."/>
            <person name="Ravi A."/>
            <person name="Getino M."/>
            <person name="Pursley I."/>
            <person name="Horton D.L."/>
            <person name="Alikhan N.F."/>
            <person name="Baker D."/>
            <person name="Gharbi K."/>
            <person name="Hall N."/>
            <person name="Watson M."/>
            <person name="Adriaenssens E.M."/>
            <person name="Foster-Nyarko E."/>
            <person name="Jarju S."/>
            <person name="Secka A."/>
            <person name="Antonio M."/>
            <person name="Oren A."/>
            <person name="Chaudhuri R.R."/>
            <person name="La Ragione R."/>
            <person name="Hildebrand F."/>
            <person name="Pallen M.J."/>
        </authorList>
    </citation>
    <scope>NUCLEOTIDE SEQUENCE</scope>
    <source>
        <strain evidence="21">9366</strain>
    </source>
</reference>
<proteinExistence type="inferred from homology"/>
<dbReference type="SUPFAM" id="SSF143437">
    <property type="entry name" value="THUMP domain-like"/>
    <property type="match status" value="1"/>
</dbReference>
<evidence type="ECO:0000256" key="18">
    <source>
        <dbReference type="ARBA" id="ARBA00080570"/>
    </source>
</evidence>
<evidence type="ECO:0000256" key="9">
    <source>
        <dbReference type="ARBA" id="ARBA00022977"/>
    </source>
</evidence>
<dbReference type="InterPro" id="IPR050102">
    <property type="entry name" value="tRNA_sulfurtransferase_ThiI"/>
</dbReference>
<keyword evidence="3 19" id="KW-0963">Cytoplasm</keyword>
<comment type="function">
    <text evidence="12 19">Catalyzes the ATP-dependent transfer of a sulfur to tRNA to produce 4-thiouridine in position 8 of tRNAs, which functions as a near-UV photosensor. Also catalyzes the transfer of sulfur to the sulfur carrier protein ThiS, forming ThiS-thiocarboxylate. This is a step in the synthesis of thiazole, in the thiamine biosynthesis pathway. The sulfur is donated as persulfide by IscS.</text>
</comment>
<dbReference type="GO" id="GO:0009228">
    <property type="term" value="P:thiamine biosynthetic process"/>
    <property type="evidence" value="ECO:0007669"/>
    <property type="project" value="UniProtKB-KW"/>
</dbReference>
<dbReference type="HAMAP" id="MF_00021">
    <property type="entry name" value="ThiI"/>
    <property type="match status" value="1"/>
</dbReference>
<dbReference type="PANTHER" id="PTHR43209">
    <property type="entry name" value="TRNA SULFURTRANSFERASE"/>
    <property type="match status" value="1"/>
</dbReference>